<dbReference type="Pfam" id="PF07007">
    <property type="entry name" value="LprI"/>
    <property type="match status" value="1"/>
</dbReference>
<feature type="domain" description="Lysozyme inhibitor LprI-like N-terminal" evidence="1">
    <location>
        <begin position="30"/>
        <end position="130"/>
    </location>
</feature>
<evidence type="ECO:0000259" key="1">
    <source>
        <dbReference type="Pfam" id="PF07007"/>
    </source>
</evidence>
<evidence type="ECO:0000313" key="3">
    <source>
        <dbReference type="Proteomes" id="UP001595379"/>
    </source>
</evidence>
<dbReference type="EMBL" id="JBHRSV010000026">
    <property type="protein sequence ID" value="MFC2926813.1"/>
    <property type="molecule type" value="Genomic_DNA"/>
</dbReference>
<dbReference type="InterPro" id="IPR009739">
    <property type="entry name" value="LprI-like_N"/>
</dbReference>
<protein>
    <submittedName>
        <fullName evidence="2">Lysozyme inhibitor LprI family protein</fullName>
    </submittedName>
</protein>
<dbReference type="Gene3D" id="1.20.1270.180">
    <property type="match status" value="1"/>
</dbReference>
<dbReference type="Proteomes" id="UP001595379">
    <property type="component" value="Unassembled WGS sequence"/>
</dbReference>
<reference evidence="3" key="1">
    <citation type="journal article" date="2019" name="Int. J. Syst. Evol. Microbiol.">
        <title>The Global Catalogue of Microorganisms (GCM) 10K type strain sequencing project: providing services to taxonomists for standard genome sequencing and annotation.</title>
        <authorList>
            <consortium name="The Broad Institute Genomics Platform"/>
            <consortium name="The Broad Institute Genome Sequencing Center for Infectious Disease"/>
            <person name="Wu L."/>
            <person name="Ma J."/>
        </authorList>
    </citation>
    <scope>NUCLEOTIDE SEQUENCE [LARGE SCALE GENOMIC DNA]</scope>
    <source>
        <strain evidence="3">KCTC 52487</strain>
    </source>
</reference>
<comment type="caution">
    <text evidence="2">The sequence shown here is derived from an EMBL/GenBank/DDBJ whole genome shotgun (WGS) entry which is preliminary data.</text>
</comment>
<gene>
    <name evidence="2" type="ORF">ACFOOR_11910</name>
</gene>
<sequence length="133" mass="14300">MLTLMLALVSVQEADLPPPLERDNRPSVQCAEHLTDSGARNRCLDGLLDAAEAGLDAALAAAREEAREIDLDMPGAADAVTSLEAAHSAWIAYRDAECTRRASLLLLGDHGDDERLDCLVTLTRARAAELTDY</sequence>
<organism evidence="2 3">
    <name type="scientific">Hyphobacterium vulgare</name>
    <dbReference type="NCBI Taxonomy" id="1736751"/>
    <lineage>
        <taxon>Bacteria</taxon>
        <taxon>Pseudomonadati</taxon>
        <taxon>Pseudomonadota</taxon>
        <taxon>Alphaproteobacteria</taxon>
        <taxon>Maricaulales</taxon>
        <taxon>Maricaulaceae</taxon>
        <taxon>Hyphobacterium</taxon>
    </lineage>
</organism>
<accession>A0ABV6ZZM0</accession>
<evidence type="ECO:0000313" key="2">
    <source>
        <dbReference type="EMBL" id="MFC2926813.1"/>
    </source>
</evidence>
<proteinExistence type="predicted"/>
<keyword evidence="3" id="KW-1185">Reference proteome</keyword>
<name>A0ABV6ZZM0_9PROT</name>
<dbReference type="RefSeq" id="WP_343165140.1">
    <property type="nucleotide sequence ID" value="NZ_JBHRSV010000026.1"/>
</dbReference>